<proteinExistence type="inferred from homology"/>
<dbReference type="EMBL" id="NEVS01000002">
    <property type="protein sequence ID" value="OZI64387.1"/>
    <property type="molecule type" value="Genomic_DNA"/>
</dbReference>
<evidence type="ECO:0000313" key="4">
    <source>
        <dbReference type="Proteomes" id="UP000215767"/>
    </source>
</evidence>
<keyword evidence="4" id="KW-1185">Reference proteome</keyword>
<dbReference type="OrthoDB" id="8627890at2"/>
<dbReference type="PANTHER" id="PTHR42928:SF5">
    <property type="entry name" value="BLR1237 PROTEIN"/>
    <property type="match status" value="1"/>
</dbReference>
<protein>
    <recommendedName>
        <fullName evidence="5">Tripartite tricarboxylate transporter substrate binding protein</fullName>
    </recommendedName>
</protein>
<evidence type="ECO:0000256" key="1">
    <source>
        <dbReference type="ARBA" id="ARBA00006987"/>
    </source>
</evidence>
<gene>
    <name evidence="3" type="ORF">CAL28_06820</name>
</gene>
<dbReference type="InterPro" id="IPR042100">
    <property type="entry name" value="Bug_dom1"/>
</dbReference>
<dbReference type="AlphaFoldDB" id="A0A261US61"/>
<dbReference type="CDD" id="cd13578">
    <property type="entry name" value="PBP2_Bug27"/>
    <property type="match status" value="1"/>
</dbReference>
<dbReference type="SUPFAM" id="SSF53850">
    <property type="entry name" value="Periplasmic binding protein-like II"/>
    <property type="match status" value="1"/>
</dbReference>
<feature type="region of interest" description="Disordered" evidence="2">
    <location>
        <begin position="1"/>
        <end position="26"/>
    </location>
</feature>
<dbReference type="Gene3D" id="3.40.190.10">
    <property type="entry name" value="Periplasmic binding protein-like II"/>
    <property type="match status" value="1"/>
</dbReference>
<reference evidence="4" key="1">
    <citation type="submission" date="2017-05" db="EMBL/GenBank/DDBJ databases">
        <title>Complete and WGS of Bordetella genogroups.</title>
        <authorList>
            <person name="Spilker T."/>
            <person name="Lipuma J."/>
        </authorList>
    </citation>
    <scope>NUCLEOTIDE SEQUENCE [LARGE SCALE GENOMIC DNA]</scope>
    <source>
        <strain evidence="4">AU8856</strain>
    </source>
</reference>
<evidence type="ECO:0000313" key="3">
    <source>
        <dbReference type="EMBL" id="OZI64387.1"/>
    </source>
</evidence>
<sequence length="375" mass="38764">MPAGAWPGPKKSRGSGGGGKQRTQASAVIARHIEPAALPPDYSNPFGVSMRTRSLLTVFACLFALSASTGARAQADDYPNRPIRLLVGFPPGGISDVIARTVASKASSILKQNIVVENRPGAGTTIAADTVARSAPDGYTLLLQDTTTHAINASLYPKLPFDTVKSFTPISLVSSSPLMLVVKADSPAKDVKGLIALLASKPGTYAYGSSGNGTIIHLASEMMDRAANVQAVHIPYKGSAPIIQALLSGDVAYAWSSMPPAISQVKAGKLRALAVSTPKRIAAAPDVPTIAEAGVPAAEVILYNGVLGPANLPPAIVKRLNAAFNEAANSDEVKTVYATLGADPVAVTPEQMLAQIEADIPKYGKVVKEVGAKVD</sequence>
<dbReference type="PIRSF" id="PIRSF017082">
    <property type="entry name" value="YflP"/>
    <property type="match status" value="1"/>
</dbReference>
<dbReference type="Gene3D" id="3.40.190.150">
    <property type="entry name" value="Bordetella uptake gene, domain 1"/>
    <property type="match status" value="1"/>
</dbReference>
<dbReference type="InterPro" id="IPR005064">
    <property type="entry name" value="BUG"/>
</dbReference>
<dbReference type="Proteomes" id="UP000215767">
    <property type="component" value="Unassembled WGS sequence"/>
</dbReference>
<organism evidence="3 4">
    <name type="scientific">Bordetella genomosp. 11</name>
    <dbReference type="NCBI Taxonomy" id="1416808"/>
    <lineage>
        <taxon>Bacteria</taxon>
        <taxon>Pseudomonadati</taxon>
        <taxon>Pseudomonadota</taxon>
        <taxon>Betaproteobacteria</taxon>
        <taxon>Burkholderiales</taxon>
        <taxon>Alcaligenaceae</taxon>
        <taxon>Bordetella</taxon>
    </lineage>
</organism>
<dbReference type="Pfam" id="PF03401">
    <property type="entry name" value="TctC"/>
    <property type="match status" value="1"/>
</dbReference>
<evidence type="ECO:0008006" key="5">
    <source>
        <dbReference type="Google" id="ProtNLM"/>
    </source>
</evidence>
<accession>A0A261US61</accession>
<evidence type="ECO:0000256" key="2">
    <source>
        <dbReference type="SAM" id="MobiDB-lite"/>
    </source>
</evidence>
<comment type="similarity">
    <text evidence="1">Belongs to the UPF0065 (bug) family.</text>
</comment>
<name>A0A261US61_9BORD</name>
<dbReference type="PANTHER" id="PTHR42928">
    <property type="entry name" value="TRICARBOXYLATE-BINDING PROTEIN"/>
    <property type="match status" value="1"/>
</dbReference>
<comment type="caution">
    <text evidence="3">The sequence shown here is derived from an EMBL/GenBank/DDBJ whole genome shotgun (WGS) entry which is preliminary data.</text>
</comment>